<dbReference type="OrthoDB" id="7870893at2"/>
<dbReference type="EMBL" id="FPAW01000043">
    <property type="protein sequence ID" value="SFU18607.1"/>
    <property type="molecule type" value="Genomic_DNA"/>
</dbReference>
<sequence>MTQNRKDGPIAKLREHALTAEVWENRHESGASHNVTFSRAYRDSEGKWQSTSSFGERDLLPLQHLAGRAHDSIRERKNELRQGERPKENRTRSRSREHER</sequence>
<dbReference type="eggNOG" id="ENOG5033F1D">
    <property type="taxonomic scope" value="Bacteria"/>
</dbReference>
<name>A0A1I7E3W3_9RHOB</name>
<feature type="compositionally biased region" description="Basic and acidic residues" evidence="1">
    <location>
        <begin position="68"/>
        <end position="100"/>
    </location>
</feature>
<dbReference type="AlphaFoldDB" id="A0A1I7E3W3"/>
<accession>A0A1I7E3W3</accession>
<evidence type="ECO:0000313" key="2">
    <source>
        <dbReference type="EMBL" id="SFU18607.1"/>
    </source>
</evidence>
<evidence type="ECO:0000313" key="3">
    <source>
        <dbReference type="Proteomes" id="UP000182466"/>
    </source>
</evidence>
<feature type="region of interest" description="Disordered" evidence="1">
    <location>
        <begin position="38"/>
        <end position="100"/>
    </location>
</feature>
<dbReference type="Proteomes" id="UP000182466">
    <property type="component" value="Unassembled WGS sequence"/>
</dbReference>
<evidence type="ECO:0000256" key="1">
    <source>
        <dbReference type="SAM" id="MobiDB-lite"/>
    </source>
</evidence>
<protein>
    <submittedName>
        <fullName evidence="2">Uncharacterized protein</fullName>
    </submittedName>
</protein>
<dbReference type="RefSeq" id="WP_139236590.1">
    <property type="nucleotide sequence ID" value="NZ_FPAW01000043.1"/>
</dbReference>
<proteinExistence type="predicted"/>
<dbReference type="STRING" id="999627.SAMN05216236_14319"/>
<organism evidence="2 3">
    <name type="scientific">Sedimentitalea nanhaiensis</name>
    <dbReference type="NCBI Taxonomy" id="999627"/>
    <lineage>
        <taxon>Bacteria</taxon>
        <taxon>Pseudomonadati</taxon>
        <taxon>Pseudomonadota</taxon>
        <taxon>Alphaproteobacteria</taxon>
        <taxon>Rhodobacterales</taxon>
        <taxon>Paracoccaceae</taxon>
        <taxon>Sedimentitalea</taxon>
    </lineage>
</organism>
<reference evidence="2 3" key="1">
    <citation type="submission" date="2016-10" db="EMBL/GenBank/DDBJ databases">
        <authorList>
            <person name="de Groot N.N."/>
        </authorList>
    </citation>
    <scope>NUCLEOTIDE SEQUENCE [LARGE SCALE GENOMIC DNA]</scope>
    <source>
        <strain evidence="2 3">CGMCC 1.10959</strain>
    </source>
</reference>
<keyword evidence="3" id="KW-1185">Reference proteome</keyword>
<gene>
    <name evidence="2" type="ORF">SAMN05216236_14319</name>
</gene>